<feature type="transmembrane region" description="Helical" evidence="4">
    <location>
        <begin position="166"/>
        <end position="185"/>
    </location>
</feature>
<evidence type="ECO:0008006" key="7">
    <source>
        <dbReference type="Google" id="ProtNLM"/>
    </source>
</evidence>
<keyword evidence="4" id="KW-0472">Membrane</keyword>
<feature type="transmembrane region" description="Helical" evidence="4">
    <location>
        <begin position="71"/>
        <end position="92"/>
    </location>
</feature>
<dbReference type="OrthoDB" id="546893at2759"/>
<dbReference type="InterPro" id="IPR011701">
    <property type="entry name" value="MFS"/>
</dbReference>
<dbReference type="AlphaFoldDB" id="A0A8H4XH82"/>
<organism evidence="5 6">
    <name type="scientific">Fusarium zealandicum</name>
    <dbReference type="NCBI Taxonomy" id="1053134"/>
    <lineage>
        <taxon>Eukaryota</taxon>
        <taxon>Fungi</taxon>
        <taxon>Dikarya</taxon>
        <taxon>Ascomycota</taxon>
        <taxon>Pezizomycotina</taxon>
        <taxon>Sordariomycetes</taxon>
        <taxon>Hypocreomycetidae</taxon>
        <taxon>Hypocreales</taxon>
        <taxon>Nectriaceae</taxon>
        <taxon>Fusarium</taxon>
        <taxon>Fusarium staphyleae species complex</taxon>
    </lineage>
</organism>
<dbReference type="EMBL" id="JABEYC010000671">
    <property type="protein sequence ID" value="KAF4975151.1"/>
    <property type="molecule type" value="Genomic_DNA"/>
</dbReference>
<dbReference type="InterPro" id="IPR036259">
    <property type="entry name" value="MFS_trans_sf"/>
</dbReference>
<dbReference type="SUPFAM" id="SSF103473">
    <property type="entry name" value="MFS general substrate transporter"/>
    <property type="match status" value="1"/>
</dbReference>
<feature type="transmembrane region" description="Helical" evidence="4">
    <location>
        <begin position="400"/>
        <end position="420"/>
    </location>
</feature>
<keyword evidence="4" id="KW-1133">Transmembrane helix</keyword>
<evidence type="ECO:0000256" key="4">
    <source>
        <dbReference type="SAM" id="Phobius"/>
    </source>
</evidence>
<comment type="caution">
    <text evidence="5">The sequence shown here is derived from an EMBL/GenBank/DDBJ whole genome shotgun (WGS) entry which is preliminary data.</text>
</comment>
<dbReference type="InterPro" id="IPR050375">
    <property type="entry name" value="MFS_TsgA-like"/>
</dbReference>
<name>A0A8H4XH82_9HYPO</name>
<evidence type="ECO:0000256" key="2">
    <source>
        <dbReference type="ARBA" id="ARBA00022475"/>
    </source>
</evidence>
<reference evidence="5" key="2">
    <citation type="submission" date="2020-05" db="EMBL/GenBank/DDBJ databases">
        <authorList>
            <person name="Kim H.-S."/>
            <person name="Proctor R.H."/>
            <person name="Brown D.W."/>
        </authorList>
    </citation>
    <scope>NUCLEOTIDE SEQUENCE</scope>
    <source>
        <strain evidence="5">NRRL 22465</strain>
    </source>
</reference>
<dbReference type="Proteomes" id="UP000635477">
    <property type="component" value="Unassembled WGS sequence"/>
</dbReference>
<feature type="transmembrane region" description="Helical" evidence="4">
    <location>
        <begin position="374"/>
        <end position="394"/>
    </location>
</feature>
<proteinExistence type="predicted"/>
<feature type="transmembrane region" description="Helical" evidence="4">
    <location>
        <begin position="249"/>
        <end position="274"/>
    </location>
</feature>
<comment type="subcellular location">
    <subcellularLocation>
        <location evidence="1">Cell inner membrane</location>
        <topology evidence="1">Multi-pass membrane protein</topology>
    </subcellularLocation>
</comment>
<feature type="transmembrane region" description="Helical" evidence="4">
    <location>
        <begin position="31"/>
        <end position="51"/>
    </location>
</feature>
<dbReference type="PANTHER" id="PTHR43702">
    <property type="entry name" value="L-FUCOSE-PROTON SYMPORTER"/>
    <property type="match status" value="1"/>
</dbReference>
<dbReference type="Gene3D" id="1.20.1250.20">
    <property type="entry name" value="MFS general substrate transporter like domains"/>
    <property type="match status" value="2"/>
</dbReference>
<feature type="transmembrane region" description="Helical" evidence="4">
    <location>
        <begin position="316"/>
        <end position="333"/>
    </location>
</feature>
<protein>
    <recommendedName>
        <fullName evidence="7">Glucose/galactose transporter</fullName>
    </recommendedName>
</protein>
<gene>
    <name evidence="5" type="ORF">FZEAL_8028</name>
</gene>
<keyword evidence="4" id="KW-0812">Transmembrane</keyword>
<accession>A0A8H4XH82</accession>
<dbReference type="PANTHER" id="PTHR43702:SF3">
    <property type="entry name" value="PROTEIN TSGA"/>
    <property type="match status" value="1"/>
</dbReference>
<feature type="transmembrane region" description="Helical" evidence="4">
    <location>
        <begin position="123"/>
        <end position="145"/>
    </location>
</feature>
<evidence type="ECO:0000256" key="1">
    <source>
        <dbReference type="ARBA" id="ARBA00004429"/>
    </source>
</evidence>
<feature type="transmembrane region" description="Helical" evidence="4">
    <location>
        <begin position="286"/>
        <end position="304"/>
    </location>
</feature>
<evidence type="ECO:0000313" key="5">
    <source>
        <dbReference type="EMBL" id="KAF4975151.1"/>
    </source>
</evidence>
<sequence>MGVKKFFKDRSLKVSDDRLTKAAELSLRESIWPISLVTTLFFLWGFSYGLLDTLNKHFQDTLNIDRARSAGLQAAYFGAYPLASLGHAAWILRHYSYKAVFIWGLCLYAIGALIAIPCIKAKSFGGFCAAIFIIGNGLGSLETAANPFITVCGPPRYSEIRINISQAFNGIGTVIAPVLGSYVFFNFDNETALANVQWVYLSIAVFVLLLAVLFYVSKIPEITDADMAFQAEETHSEADQKPFIKQYRLFHASFAQFCYTGAQVAIASFFINYASETRDNTPPEDGAKFFAGAQAGFAIGRFFGSFVMKYVKPRKIFLVFLTLCIVFIAPPIVHQGNVGIAFLYLVLFFESICFPTIVALGMRGLGRHTKRGSGFIIAGVVGGACVPPLTGAVADMHEDIGMGMVVPMMFFVAAWSYPLCVNFVPSYKKVVDVFYEAEIGLHGRTIDDDKIQDVGVVEKETAKTIV</sequence>
<reference evidence="5" key="1">
    <citation type="journal article" date="2020" name="BMC Genomics">
        <title>Correction to: Identification and distribution of gene clusters required for synthesis of sphingolipid metabolism inhibitors in diverse species of the filamentous fungus Fusarium.</title>
        <authorList>
            <person name="Kim H.S."/>
            <person name="Lohmar J.M."/>
            <person name="Busman M."/>
            <person name="Brown D.W."/>
            <person name="Naumann T.A."/>
            <person name="Divon H.H."/>
            <person name="Lysoe E."/>
            <person name="Uhlig S."/>
            <person name="Proctor R.H."/>
        </authorList>
    </citation>
    <scope>NUCLEOTIDE SEQUENCE</scope>
    <source>
        <strain evidence="5">NRRL 22465</strain>
    </source>
</reference>
<dbReference type="GO" id="GO:0022857">
    <property type="term" value="F:transmembrane transporter activity"/>
    <property type="evidence" value="ECO:0007669"/>
    <property type="project" value="InterPro"/>
</dbReference>
<dbReference type="CDD" id="cd17394">
    <property type="entry name" value="MFS_FucP_like"/>
    <property type="match status" value="1"/>
</dbReference>
<dbReference type="GO" id="GO:0005886">
    <property type="term" value="C:plasma membrane"/>
    <property type="evidence" value="ECO:0007669"/>
    <property type="project" value="UniProtKB-SubCell"/>
</dbReference>
<dbReference type="Pfam" id="PF07690">
    <property type="entry name" value="MFS_1"/>
    <property type="match status" value="1"/>
</dbReference>
<evidence type="ECO:0000256" key="3">
    <source>
        <dbReference type="ARBA" id="ARBA00023180"/>
    </source>
</evidence>
<keyword evidence="6" id="KW-1185">Reference proteome</keyword>
<feature type="transmembrane region" description="Helical" evidence="4">
    <location>
        <begin position="99"/>
        <end position="117"/>
    </location>
</feature>
<feature type="transmembrane region" description="Helical" evidence="4">
    <location>
        <begin position="197"/>
        <end position="217"/>
    </location>
</feature>
<keyword evidence="3" id="KW-0325">Glycoprotein</keyword>
<evidence type="ECO:0000313" key="6">
    <source>
        <dbReference type="Proteomes" id="UP000635477"/>
    </source>
</evidence>
<feature type="transmembrane region" description="Helical" evidence="4">
    <location>
        <begin position="339"/>
        <end position="362"/>
    </location>
</feature>
<keyword evidence="2" id="KW-1003">Cell membrane</keyword>